<organism evidence="1">
    <name type="scientific">bioreactor metagenome</name>
    <dbReference type="NCBI Taxonomy" id="1076179"/>
    <lineage>
        <taxon>unclassified sequences</taxon>
        <taxon>metagenomes</taxon>
        <taxon>ecological metagenomes</taxon>
    </lineage>
</organism>
<gene>
    <name evidence="1" type="ORF">SDC9_100741</name>
</gene>
<reference evidence="1" key="1">
    <citation type="submission" date="2019-08" db="EMBL/GenBank/DDBJ databases">
        <authorList>
            <person name="Kucharzyk K."/>
            <person name="Murdoch R.W."/>
            <person name="Higgins S."/>
            <person name="Loffler F."/>
        </authorList>
    </citation>
    <scope>NUCLEOTIDE SEQUENCE</scope>
</reference>
<protein>
    <submittedName>
        <fullName evidence="1">Uncharacterized protein</fullName>
    </submittedName>
</protein>
<evidence type="ECO:0000313" key="1">
    <source>
        <dbReference type="EMBL" id="MPM53969.1"/>
    </source>
</evidence>
<sequence length="51" mass="6078">MPVKNVKKVEMPAILSELYKGNQSKVRHSLRRKRRFHYKAVVEKSQPDQNQ</sequence>
<comment type="caution">
    <text evidence="1">The sequence shown here is derived from an EMBL/GenBank/DDBJ whole genome shotgun (WGS) entry which is preliminary data.</text>
</comment>
<name>A0A645ALE6_9ZZZZ</name>
<dbReference type="EMBL" id="VSSQ01014584">
    <property type="protein sequence ID" value="MPM53969.1"/>
    <property type="molecule type" value="Genomic_DNA"/>
</dbReference>
<accession>A0A645ALE6</accession>
<proteinExistence type="predicted"/>
<dbReference type="AlphaFoldDB" id="A0A645ALE6"/>